<dbReference type="PRINTS" id="PR00368">
    <property type="entry name" value="FADPNR"/>
</dbReference>
<keyword evidence="2" id="KW-0285">Flavoprotein</keyword>
<dbReference type="AlphaFoldDB" id="A0A7W4VXL3"/>
<feature type="domain" description="FAD/NAD(P)-binding" evidence="5">
    <location>
        <begin position="16"/>
        <end position="298"/>
    </location>
</feature>
<gene>
    <name evidence="7" type="ORF">FHU40_002985</name>
</gene>
<dbReference type="InterPro" id="IPR016156">
    <property type="entry name" value="FAD/NAD-linked_Rdtase_dimer_sf"/>
</dbReference>
<keyword evidence="4" id="KW-0560">Oxidoreductase</keyword>
<reference evidence="7 8" key="1">
    <citation type="submission" date="2020-08" db="EMBL/GenBank/DDBJ databases">
        <title>Sequencing the genomes of 1000 actinobacteria strains.</title>
        <authorList>
            <person name="Klenk H.-P."/>
        </authorList>
    </citation>
    <scope>NUCLEOTIDE SEQUENCE [LARGE SCALE GENOMIC DNA]</scope>
    <source>
        <strain evidence="7 8">DSM 105498</strain>
    </source>
</reference>
<dbReference type="GO" id="GO:0016651">
    <property type="term" value="F:oxidoreductase activity, acting on NAD(P)H"/>
    <property type="evidence" value="ECO:0007669"/>
    <property type="project" value="TreeGrafter"/>
</dbReference>
<evidence type="ECO:0000256" key="4">
    <source>
        <dbReference type="ARBA" id="ARBA00023002"/>
    </source>
</evidence>
<comment type="cofactor">
    <cofactor evidence="1">
        <name>FAD</name>
        <dbReference type="ChEBI" id="CHEBI:57692"/>
    </cofactor>
</comment>
<evidence type="ECO:0000256" key="1">
    <source>
        <dbReference type="ARBA" id="ARBA00001974"/>
    </source>
</evidence>
<dbReference type="InterPro" id="IPR036188">
    <property type="entry name" value="FAD/NAD-bd_sf"/>
</dbReference>
<evidence type="ECO:0000259" key="6">
    <source>
        <dbReference type="Pfam" id="PF14759"/>
    </source>
</evidence>
<dbReference type="InterPro" id="IPR028202">
    <property type="entry name" value="Reductase_C"/>
</dbReference>
<dbReference type="Pfam" id="PF14759">
    <property type="entry name" value="Reductase_C"/>
    <property type="match status" value="1"/>
</dbReference>
<dbReference type="Proteomes" id="UP000589626">
    <property type="component" value="Unassembled WGS sequence"/>
</dbReference>
<protein>
    <submittedName>
        <fullName evidence="7">NADPH-dependent 2,4-dienoyl-CoA reductase/sulfur reductase-like enzyme</fullName>
    </submittedName>
</protein>
<keyword evidence="8" id="KW-1185">Reference proteome</keyword>
<dbReference type="SUPFAM" id="SSF51905">
    <property type="entry name" value="FAD/NAD(P)-binding domain"/>
    <property type="match status" value="2"/>
</dbReference>
<dbReference type="InterPro" id="IPR023753">
    <property type="entry name" value="FAD/NAD-binding_dom"/>
</dbReference>
<accession>A0A7W4VXL3</accession>
<proteinExistence type="predicted"/>
<organism evidence="7 8">
    <name type="scientific">Nocardioides soli</name>
    <dbReference type="NCBI Taxonomy" id="1036020"/>
    <lineage>
        <taxon>Bacteria</taxon>
        <taxon>Bacillati</taxon>
        <taxon>Actinomycetota</taxon>
        <taxon>Actinomycetes</taxon>
        <taxon>Propionibacteriales</taxon>
        <taxon>Nocardioidaceae</taxon>
        <taxon>Nocardioides</taxon>
    </lineage>
</organism>
<evidence type="ECO:0000313" key="7">
    <source>
        <dbReference type="EMBL" id="MBB3043167.1"/>
    </source>
</evidence>
<evidence type="ECO:0000256" key="3">
    <source>
        <dbReference type="ARBA" id="ARBA00022827"/>
    </source>
</evidence>
<dbReference type="PRINTS" id="PR00411">
    <property type="entry name" value="PNDRDTASEI"/>
</dbReference>
<dbReference type="Pfam" id="PF07992">
    <property type="entry name" value="Pyr_redox_2"/>
    <property type="match status" value="1"/>
</dbReference>
<dbReference type="RefSeq" id="WP_221199843.1">
    <property type="nucleotide sequence ID" value="NZ_JACHWR010000002.1"/>
</dbReference>
<dbReference type="Gene3D" id="3.50.50.60">
    <property type="entry name" value="FAD/NAD(P)-binding domain"/>
    <property type="match status" value="2"/>
</dbReference>
<name>A0A7W4VXL3_9ACTN</name>
<dbReference type="InterPro" id="IPR050446">
    <property type="entry name" value="FAD-oxidoreductase/Apoptosis"/>
</dbReference>
<evidence type="ECO:0000313" key="8">
    <source>
        <dbReference type="Proteomes" id="UP000589626"/>
    </source>
</evidence>
<keyword evidence="3" id="KW-0274">FAD</keyword>
<dbReference type="PANTHER" id="PTHR43557:SF2">
    <property type="entry name" value="RIESKE DOMAIN-CONTAINING PROTEIN-RELATED"/>
    <property type="match status" value="1"/>
</dbReference>
<dbReference type="EMBL" id="JACHWR010000002">
    <property type="protein sequence ID" value="MBB3043167.1"/>
    <property type="molecule type" value="Genomic_DNA"/>
</dbReference>
<dbReference type="GO" id="GO:0005737">
    <property type="term" value="C:cytoplasm"/>
    <property type="evidence" value="ECO:0007669"/>
    <property type="project" value="TreeGrafter"/>
</dbReference>
<evidence type="ECO:0000259" key="5">
    <source>
        <dbReference type="Pfam" id="PF07992"/>
    </source>
</evidence>
<comment type="caution">
    <text evidence="7">The sequence shown here is derived from an EMBL/GenBank/DDBJ whole genome shotgun (WGS) entry which is preliminary data.</text>
</comment>
<dbReference type="SUPFAM" id="SSF55424">
    <property type="entry name" value="FAD/NAD-linked reductases, dimerisation (C-terminal) domain"/>
    <property type="match status" value="1"/>
</dbReference>
<dbReference type="Gene3D" id="3.30.390.30">
    <property type="match status" value="1"/>
</dbReference>
<evidence type="ECO:0000256" key="2">
    <source>
        <dbReference type="ARBA" id="ARBA00022630"/>
    </source>
</evidence>
<feature type="domain" description="Reductase C-terminal" evidence="6">
    <location>
        <begin position="323"/>
        <end position="385"/>
    </location>
</feature>
<dbReference type="PANTHER" id="PTHR43557">
    <property type="entry name" value="APOPTOSIS-INDUCING FACTOR 1"/>
    <property type="match status" value="1"/>
</dbReference>
<sequence>MNRAAAGHTLDPESGHVVVVGGGLATARLVGALRRKRFAGRITVVSAEHHPPYDRPPLSKQVLSGSRDDAPLPFDVEKLDVDLRLGTRATGLDAGARTLRTDAGDGDGELAYDALAIATGATPIRLPGSGAQLTLRTLDDALALRRRLTPGARVVIVGASWIGAEVATTALAAGCRVTCVEYAAEPFAGAIGPVVGASTRAWWAGIDLRTSTAVASVESDGVHLADGEVLPAEVVVTGIGVRPDLAWLADSGLRTDRGILVDARLRTSVPGVVALGDVAQRWSRHTGSHRLVEHWDEASMVATAAAASLLDWAEGPEHDPVPYFWSDLFGRKLQYVGSHAPGDELSVERDDDGALARARWSRDGVLTAWLGVDASKDVVRARTAVGGPVEALG</sequence>